<gene>
    <name evidence="2" type="ORF">SPPYR_0164</name>
</gene>
<name>A0A1Y5PVM7_9SPHN</name>
<dbReference type="AlphaFoldDB" id="A0A1Y5PVM7"/>
<dbReference type="Gene3D" id="3.30.200.20">
    <property type="entry name" value="Phosphorylase Kinase, domain 1"/>
    <property type="match status" value="1"/>
</dbReference>
<dbReference type="Pfam" id="PF01636">
    <property type="entry name" value="APH"/>
    <property type="match status" value="1"/>
</dbReference>
<dbReference type="SUPFAM" id="SSF56112">
    <property type="entry name" value="Protein kinase-like (PK-like)"/>
    <property type="match status" value="1"/>
</dbReference>
<evidence type="ECO:0000259" key="1">
    <source>
        <dbReference type="Pfam" id="PF01636"/>
    </source>
</evidence>
<dbReference type="InterPro" id="IPR002575">
    <property type="entry name" value="Aminoglycoside_PTrfase"/>
</dbReference>
<feature type="domain" description="Aminoglycoside phosphotransferase" evidence="1">
    <location>
        <begin position="29"/>
        <end position="255"/>
    </location>
</feature>
<keyword evidence="2" id="KW-0808">Transferase</keyword>
<protein>
    <submittedName>
        <fullName evidence="2">Aminoglycoside phosphotransferase</fullName>
    </submittedName>
</protein>
<evidence type="ECO:0000313" key="2">
    <source>
        <dbReference type="EMBL" id="SBV31284.1"/>
    </source>
</evidence>
<reference evidence="2" key="1">
    <citation type="submission" date="2016-03" db="EMBL/GenBank/DDBJ databases">
        <authorList>
            <person name="Ploux O."/>
        </authorList>
    </citation>
    <scope>NUCLEOTIDE SEQUENCE</scope>
    <source>
        <strain evidence="2">UC10</strain>
    </source>
</reference>
<dbReference type="KEGG" id="sphu:SPPYR_0164"/>
<organism evidence="2">
    <name type="scientific">uncultured Sphingopyxis sp</name>
    <dbReference type="NCBI Taxonomy" id="310581"/>
    <lineage>
        <taxon>Bacteria</taxon>
        <taxon>Pseudomonadati</taxon>
        <taxon>Pseudomonadota</taxon>
        <taxon>Alphaproteobacteria</taxon>
        <taxon>Sphingomonadales</taxon>
        <taxon>Sphingomonadaceae</taxon>
        <taxon>Sphingopyxis</taxon>
        <taxon>environmental samples</taxon>
    </lineage>
</organism>
<dbReference type="Gene3D" id="3.90.1200.10">
    <property type="match status" value="1"/>
</dbReference>
<accession>A0A1Y5PVM7</accession>
<proteinExistence type="predicted"/>
<dbReference type="GO" id="GO:0016740">
    <property type="term" value="F:transferase activity"/>
    <property type="evidence" value="ECO:0007669"/>
    <property type="project" value="UniProtKB-KW"/>
</dbReference>
<dbReference type="EMBL" id="LT598653">
    <property type="protein sequence ID" value="SBV31284.1"/>
    <property type="molecule type" value="Genomic_DNA"/>
</dbReference>
<dbReference type="InterPro" id="IPR011009">
    <property type="entry name" value="Kinase-like_dom_sf"/>
</dbReference>
<sequence>MGNAMAASMIPPAHAPAFLAAHGWGDARILPLAGDASFRRYFRVVEGGRQAVLMDAPPPHEDPRPFIAVAEYLCEQGLNAPTILARDLDRGLLLIEDFGDVRLRETVDAALHREAEYYAGVTDLLVHLHARPPMDGLPVHGLAQWLDEVMLFTDWYCPALGIEADRDAFRAAWEAALMPVETDGLPRVTVLRDFHAENIMLVAGQGGIAHYGLLDFQDALVGHPAYDLASVLEDARRDVTPGVETAMLARYSEATRRDIENAYWALAAQRNTRILGVFVRLWKRDNKPHYKSFQPRMWGLLERDLAHPALVPVRQWFDANVPPSKRAEAWL</sequence>